<evidence type="ECO:0000313" key="2">
    <source>
        <dbReference type="Proteomes" id="UP001500191"/>
    </source>
</evidence>
<accession>A0ABN1BZT3</accession>
<proteinExistence type="predicted"/>
<dbReference type="EMBL" id="BAAADB010000012">
    <property type="protein sequence ID" value="GAA0508604.1"/>
    <property type="molecule type" value="Genomic_DNA"/>
</dbReference>
<dbReference type="RefSeq" id="WP_343757487.1">
    <property type="nucleotide sequence ID" value="NZ_BAAADB010000012.1"/>
</dbReference>
<gene>
    <name evidence="1" type="ORF">GCM10008937_15550</name>
</gene>
<sequence length="86" mass="9627">MSPLTPMPEDLTGMLAFLHRCDWEYRLVSRALPDGTRLFTAIAWRPDSLGGGRKCRAADPALALRMAVLAARKARQRRHQRLKAAA</sequence>
<reference evidence="1 2" key="1">
    <citation type="journal article" date="2019" name="Int. J. Syst. Evol. Microbiol.">
        <title>The Global Catalogue of Microorganisms (GCM) 10K type strain sequencing project: providing services to taxonomists for standard genome sequencing and annotation.</title>
        <authorList>
            <consortium name="The Broad Institute Genomics Platform"/>
            <consortium name="The Broad Institute Genome Sequencing Center for Infectious Disease"/>
            <person name="Wu L."/>
            <person name="Ma J."/>
        </authorList>
    </citation>
    <scope>NUCLEOTIDE SEQUENCE [LARGE SCALE GENOMIC DNA]</scope>
    <source>
        <strain evidence="1 2">JCM 14368</strain>
    </source>
</reference>
<dbReference type="Proteomes" id="UP001500191">
    <property type="component" value="Unassembled WGS sequence"/>
</dbReference>
<evidence type="ECO:0000313" key="1">
    <source>
        <dbReference type="EMBL" id="GAA0508604.1"/>
    </source>
</evidence>
<keyword evidence="2" id="KW-1185">Reference proteome</keyword>
<name>A0ABN1BZT3_9DEIO</name>
<protein>
    <submittedName>
        <fullName evidence="1">Uncharacterized protein</fullName>
    </submittedName>
</protein>
<comment type="caution">
    <text evidence="1">The sequence shown here is derived from an EMBL/GenBank/DDBJ whole genome shotgun (WGS) entry which is preliminary data.</text>
</comment>
<organism evidence="1 2">
    <name type="scientific">Deinococcus depolymerans</name>
    <dbReference type="NCBI Taxonomy" id="392408"/>
    <lineage>
        <taxon>Bacteria</taxon>
        <taxon>Thermotogati</taxon>
        <taxon>Deinococcota</taxon>
        <taxon>Deinococci</taxon>
        <taxon>Deinococcales</taxon>
        <taxon>Deinococcaceae</taxon>
        <taxon>Deinococcus</taxon>
    </lineage>
</organism>